<sequence>MKKDKTVKAPRTDSNYDAGRVSMAMRTIANGVKKANPVPVLQHSADSVMQFTRGVTPEAIFDQLCRPARAVAEAQVRRIRERNPQMTGAEIVEKLERRFLSSVTVSGAAAGGANFVPAVGIAAVLGDTGYLLTAAATHVYSVLKALDVELEDADHERALIFAVLLGGSSSSVVQKASNRIGGHWGKQLVKSVPQKSLTQFNKILGRNFITKYGTKQGIIVLGKAVPLGIGAAVGGSMNYMVGRGIVKATRTTFAEMLEEDARRAAIIDHLGKADIPNESELHGSDELSDELAEGGCWMGGDEADET</sequence>
<gene>
    <name evidence="1" type="ORF">CYJ47_07135</name>
</gene>
<evidence type="ECO:0000313" key="1">
    <source>
        <dbReference type="EMBL" id="WOT01074.1"/>
    </source>
</evidence>
<evidence type="ECO:0000313" key="2">
    <source>
        <dbReference type="Proteomes" id="UP000234560"/>
    </source>
</evidence>
<reference evidence="1" key="1">
    <citation type="submission" date="2017-12" db="EMBL/GenBank/DDBJ databases">
        <authorList>
            <person name="Thomas-White K."/>
            <person name="Wolfe A.J."/>
        </authorList>
    </citation>
    <scope>NUCLEOTIDE SEQUENCE</scope>
    <source>
        <strain evidence="1">UMB0763</strain>
    </source>
</reference>
<dbReference type="Proteomes" id="UP000234560">
    <property type="component" value="Chromosome"/>
</dbReference>
<name>A0AAF0YSB6_9CORY</name>
<proteinExistence type="predicted"/>
<dbReference type="EMBL" id="CP136958">
    <property type="protein sequence ID" value="WOT01074.1"/>
    <property type="molecule type" value="Genomic_DNA"/>
</dbReference>
<dbReference type="AlphaFoldDB" id="A0AAF0YSB6"/>
<organism evidence="1 2">
    <name type="scientific">Corynebacterium pyruviciproducens</name>
    <dbReference type="NCBI Taxonomy" id="598660"/>
    <lineage>
        <taxon>Bacteria</taxon>
        <taxon>Bacillati</taxon>
        <taxon>Actinomycetota</taxon>
        <taxon>Actinomycetes</taxon>
        <taxon>Mycobacteriales</taxon>
        <taxon>Corynebacteriaceae</taxon>
        <taxon>Corynebacterium</taxon>
    </lineage>
</organism>
<accession>A0AAF0YSB6</accession>
<reference evidence="1" key="2">
    <citation type="submission" date="2023-10" db="EMBL/GenBank/DDBJ databases">
        <authorList>
            <person name="Choi B."/>
        </authorList>
    </citation>
    <scope>NUCLEOTIDE SEQUENCE</scope>
    <source>
        <strain evidence="1">UMB0763</strain>
    </source>
</reference>
<dbReference type="KEGG" id="cpyr:CYJ47_07135"/>
<dbReference type="RefSeq" id="WP_101677980.1">
    <property type="nucleotide sequence ID" value="NZ_CP136958.1"/>
</dbReference>
<protein>
    <recommendedName>
        <fullName evidence="3">EcsC family protein</fullName>
    </recommendedName>
</protein>
<evidence type="ECO:0008006" key="3">
    <source>
        <dbReference type="Google" id="ProtNLM"/>
    </source>
</evidence>